<organism evidence="2 3">
    <name type="scientific">Imshaugia aleurites</name>
    <dbReference type="NCBI Taxonomy" id="172621"/>
    <lineage>
        <taxon>Eukaryota</taxon>
        <taxon>Fungi</taxon>
        <taxon>Dikarya</taxon>
        <taxon>Ascomycota</taxon>
        <taxon>Pezizomycotina</taxon>
        <taxon>Lecanoromycetes</taxon>
        <taxon>OSLEUM clade</taxon>
        <taxon>Lecanoromycetidae</taxon>
        <taxon>Lecanorales</taxon>
        <taxon>Lecanorineae</taxon>
        <taxon>Parmeliaceae</taxon>
        <taxon>Imshaugia</taxon>
    </lineage>
</organism>
<accession>A0A8H3G2K1</accession>
<name>A0A8H3G2K1_9LECA</name>
<keyword evidence="1" id="KW-0732">Signal</keyword>
<feature type="chain" id="PRO_5034090977" evidence="1">
    <location>
        <begin position="21"/>
        <end position="393"/>
    </location>
</feature>
<keyword evidence="3" id="KW-1185">Reference proteome</keyword>
<evidence type="ECO:0000256" key="1">
    <source>
        <dbReference type="SAM" id="SignalP"/>
    </source>
</evidence>
<evidence type="ECO:0000313" key="3">
    <source>
        <dbReference type="Proteomes" id="UP000664534"/>
    </source>
</evidence>
<dbReference type="EMBL" id="CAJPDT010000095">
    <property type="protein sequence ID" value="CAF9936896.1"/>
    <property type="molecule type" value="Genomic_DNA"/>
</dbReference>
<feature type="signal peptide" evidence="1">
    <location>
        <begin position="1"/>
        <end position="20"/>
    </location>
</feature>
<dbReference type="OrthoDB" id="5365129at2759"/>
<sequence>MALALNGAFLALSMIPLAIDFFPKPYKATTTVRIGVGLAQESDLGNGTLGGNVPNIALFDGNGNQLGTKHGKKTINGGEFKDIVVKHRVHADNAPAEYISITSGGTDQICIAYLAITMASGDKNQFYGDVGKQCGGKWYPSNLLVETNDDPEFKPSCIWLGSPDPGTADVFAQGFSFHVPDFGSNQVRAMGYQEDPATMCESKPRFHLWGSDLTSEKQCIPVFNPPLAYQSDGSDPVDTSLILVNGSVTCSPGPGVPMHPQTNAPMNASQILQTESNGAKRKSKIRRSNEACGCSSIVISDHNAHSAQEVCDSPTSMGPDFVSTNEGLFCDMCTHTIYNVCTSNATKGCFDLSSQTLKPGPILQHRGLNTSSIALHQPGFVPAKSYDKVIHWT</sequence>
<dbReference type="AlphaFoldDB" id="A0A8H3G2K1"/>
<gene>
    <name evidence="2" type="ORF">IMSHALPRED_010944</name>
</gene>
<proteinExistence type="predicted"/>
<comment type="caution">
    <text evidence="2">The sequence shown here is derived from an EMBL/GenBank/DDBJ whole genome shotgun (WGS) entry which is preliminary data.</text>
</comment>
<protein>
    <submittedName>
        <fullName evidence="2">Uncharacterized protein</fullName>
    </submittedName>
</protein>
<dbReference type="Proteomes" id="UP000664534">
    <property type="component" value="Unassembled WGS sequence"/>
</dbReference>
<reference evidence="2" key="1">
    <citation type="submission" date="2021-03" db="EMBL/GenBank/DDBJ databases">
        <authorList>
            <person name="Tagirdzhanova G."/>
        </authorList>
    </citation>
    <scope>NUCLEOTIDE SEQUENCE</scope>
</reference>
<evidence type="ECO:0000313" key="2">
    <source>
        <dbReference type="EMBL" id="CAF9936896.1"/>
    </source>
</evidence>